<evidence type="ECO:0000313" key="1">
    <source>
        <dbReference type="EMBL" id="MEV8466008.1"/>
    </source>
</evidence>
<comment type="caution">
    <text evidence="1">The sequence shown here is derived from an EMBL/GenBank/DDBJ whole genome shotgun (WGS) entry which is preliminary data.</text>
</comment>
<dbReference type="EMBL" id="JBFBVU010000003">
    <property type="protein sequence ID" value="MEV8466008.1"/>
    <property type="molecule type" value="Genomic_DNA"/>
</dbReference>
<reference evidence="1 2" key="1">
    <citation type="submission" date="2024-07" db="EMBL/GenBank/DDBJ databases">
        <authorList>
            <person name="Kang M."/>
        </authorList>
    </citation>
    <scope>NUCLEOTIDE SEQUENCE [LARGE SCALE GENOMIC DNA]</scope>
    <source>
        <strain evidence="1 2">DFM31</strain>
    </source>
</reference>
<dbReference type="RefSeq" id="WP_366191817.1">
    <property type="nucleotide sequence ID" value="NZ_JBFBVU010000003.1"/>
</dbReference>
<name>A0ABV3L3C2_9RHOB</name>
<dbReference type="Proteomes" id="UP001553161">
    <property type="component" value="Unassembled WGS sequence"/>
</dbReference>
<organism evidence="1 2">
    <name type="scientific">Meridianimarinicoccus marinus</name>
    <dbReference type="NCBI Taxonomy" id="3231483"/>
    <lineage>
        <taxon>Bacteria</taxon>
        <taxon>Pseudomonadati</taxon>
        <taxon>Pseudomonadota</taxon>
        <taxon>Alphaproteobacteria</taxon>
        <taxon>Rhodobacterales</taxon>
        <taxon>Paracoccaceae</taxon>
        <taxon>Meridianimarinicoccus</taxon>
    </lineage>
</organism>
<gene>
    <name evidence="1" type="ORF">AB0T83_04320</name>
</gene>
<sequence>MDPVLYLAAPARPDSAPSQRDIDAFYDRHGHEGLLRLTCMARSLLAHLRRARTPAPRRGMAHPRSAV</sequence>
<accession>A0ABV3L3C2</accession>
<protein>
    <submittedName>
        <fullName evidence="1">Uncharacterized protein</fullName>
    </submittedName>
</protein>
<proteinExistence type="predicted"/>
<evidence type="ECO:0000313" key="2">
    <source>
        <dbReference type="Proteomes" id="UP001553161"/>
    </source>
</evidence>
<keyword evidence="2" id="KW-1185">Reference proteome</keyword>